<dbReference type="GO" id="GO:0005524">
    <property type="term" value="F:ATP binding"/>
    <property type="evidence" value="ECO:0007669"/>
    <property type="project" value="UniProtKB-KW"/>
</dbReference>
<keyword evidence="7 11" id="KW-0418">Kinase</keyword>
<evidence type="ECO:0000259" key="13">
    <source>
        <dbReference type="PROSITE" id="PS50146"/>
    </source>
</evidence>
<dbReference type="Pfam" id="PF00609">
    <property type="entry name" value="DAGK_acc"/>
    <property type="match status" value="1"/>
</dbReference>
<dbReference type="Pfam" id="PF00781">
    <property type="entry name" value="DAGK_cat"/>
    <property type="match status" value="1"/>
</dbReference>
<evidence type="ECO:0000256" key="4">
    <source>
        <dbReference type="ARBA" id="ARBA00022679"/>
    </source>
</evidence>
<dbReference type="GO" id="GO:0007200">
    <property type="term" value="P:phospholipase C-activating G protein-coupled receptor signaling pathway"/>
    <property type="evidence" value="ECO:0007669"/>
    <property type="project" value="InterPro"/>
</dbReference>
<comment type="catalytic activity">
    <reaction evidence="10">
        <text>1,2-di-(9Z-octadecenoyl)-sn-glycerol + ATP = 1,2-di-(9Z-octadecenoyl)-sn-glycero-3-phosphate + ADP + H(+)</text>
        <dbReference type="Rhea" id="RHEA:40327"/>
        <dbReference type="ChEBI" id="CHEBI:15378"/>
        <dbReference type="ChEBI" id="CHEBI:30616"/>
        <dbReference type="ChEBI" id="CHEBI:52333"/>
        <dbReference type="ChEBI" id="CHEBI:74546"/>
        <dbReference type="ChEBI" id="CHEBI:456216"/>
    </reaction>
    <physiologicalReaction direction="left-to-right" evidence="10">
        <dbReference type="Rhea" id="RHEA:40328"/>
    </physiologicalReaction>
</comment>
<evidence type="ECO:0000313" key="15">
    <source>
        <dbReference type="Proteomes" id="UP000288216"/>
    </source>
</evidence>
<gene>
    <name evidence="14" type="ORF">scyTo_0018025</name>
</gene>
<protein>
    <recommendedName>
        <fullName evidence="11">Diacylglycerol kinase</fullName>
        <shortName evidence="11">DAG kinase</shortName>
        <ecNumber evidence="11">2.7.1.107</ecNumber>
    </recommendedName>
</protein>
<dbReference type="OrthoDB" id="242257at2759"/>
<keyword evidence="9" id="KW-0472">Membrane</keyword>
<keyword evidence="5 11" id="KW-0547">Nucleotide-binding</keyword>
<organism evidence="14 15">
    <name type="scientific">Scyliorhinus torazame</name>
    <name type="common">Cloudy catshark</name>
    <name type="synonym">Catulus torazame</name>
    <dbReference type="NCBI Taxonomy" id="75743"/>
    <lineage>
        <taxon>Eukaryota</taxon>
        <taxon>Metazoa</taxon>
        <taxon>Chordata</taxon>
        <taxon>Craniata</taxon>
        <taxon>Vertebrata</taxon>
        <taxon>Chondrichthyes</taxon>
        <taxon>Elasmobranchii</taxon>
        <taxon>Galeomorphii</taxon>
        <taxon>Galeoidea</taxon>
        <taxon>Carcharhiniformes</taxon>
        <taxon>Scyliorhinidae</taxon>
        <taxon>Scyliorhinus</taxon>
    </lineage>
</organism>
<dbReference type="PROSITE" id="PS50146">
    <property type="entry name" value="DAGK"/>
    <property type="match status" value="1"/>
</dbReference>
<evidence type="ECO:0000256" key="12">
    <source>
        <dbReference type="SAM" id="MobiDB-lite"/>
    </source>
</evidence>
<dbReference type="GO" id="GO:0016020">
    <property type="term" value="C:membrane"/>
    <property type="evidence" value="ECO:0007669"/>
    <property type="project" value="UniProtKB-SubCell"/>
</dbReference>
<evidence type="ECO:0000256" key="6">
    <source>
        <dbReference type="ARBA" id="ARBA00022771"/>
    </source>
</evidence>
<evidence type="ECO:0000256" key="11">
    <source>
        <dbReference type="RuleBase" id="RU361128"/>
    </source>
</evidence>
<dbReference type="EMBL" id="BFAA01012192">
    <property type="protein sequence ID" value="GCB80155.1"/>
    <property type="molecule type" value="Genomic_DNA"/>
</dbReference>
<evidence type="ECO:0000256" key="2">
    <source>
        <dbReference type="ARBA" id="ARBA00005175"/>
    </source>
</evidence>
<feature type="region of interest" description="Disordered" evidence="12">
    <location>
        <begin position="195"/>
        <end position="255"/>
    </location>
</feature>
<evidence type="ECO:0000256" key="10">
    <source>
        <dbReference type="ARBA" id="ARBA00023371"/>
    </source>
</evidence>
<keyword evidence="6" id="KW-0479">Metal-binding</keyword>
<proteinExistence type="inferred from homology"/>
<evidence type="ECO:0000256" key="9">
    <source>
        <dbReference type="ARBA" id="ARBA00023136"/>
    </source>
</evidence>
<name>A0A401Q449_SCYTO</name>
<dbReference type="Proteomes" id="UP000288216">
    <property type="component" value="Unassembled WGS sequence"/>
</dbReference>
<comment type="subcellular location">
    <subcellularLocation>
        <location evidence="1">Membrane</location>
    </subcellularLocation>
</comment>
<feature type="domain" description="DAGKc" evidence="13">
    <location>
        <begin position="1"/>
        <end position="96"/>
    </location>
</feature>
<evidence type="ECO:0000256" key="3">
    <source>
        <dbReference type="ARBA" id="ARBA00009280"/>
    </source>
</evidence>
<dbReference type="SUPFAM" id="SSF111331">
    <property type="entry name" value="NAD kinase/diacylglycerol kinase-like"/>
    <property type="match status" value="1"/>
</dbReference>
<sequence>MDLRLHTFRKVPYFRILVCGGDGTVGWVLGVLEEIRHKLNCPVPPVAVLPLGTGNDLARVLRWGPGYSGEDPFSILVAVDEAEEVLMDRWTILIDAQEIIDGTENGVPELEPPKIVQMNNYCGIGIDAELSLDFHQAREEDPDKFNSSWGSGADLWGSDSDGRFNRPQMDDGMLEVVGVTGVVHMKLGLEMPGEVKGETCSSKQPFNPLHDGETKPEDDSNKQKTEDKPEEEHDYHRNDEQVVFSNPFFTKHKLY</sequence>
<dbReference type="InterPro" id="IPR017438">
    <property type="entry name" value="ATP-NAD_kinase_N"/>
</dbReference>
<keyword evidence="8 11" id="KW-0067">ATP-binding</keyword>
<dbReference type="SMART" id="SM00045">
    <property type="entry name" value="DAGKa"/>
    <property type="match status" value="1"/>
</dbReference>
<dbReference type="AlphaFoldDB" id="A0A401Q449"/>
<evidence type="ECO:0000256" key="8">
    <source>
        <dbReference type="ARBA" id="ARBA00022840"/>
    </source>
</evidence>
<comment type="caution">
    <text evidence="14">The sequence shown here is derived from an EMBL/GenBank/DDBJ whole genome shotgun (WGS) entry which is preliminary data.</text>
</comment>
<dbReference type="Gene3D" id="3.40.50.10330">
    <property type="entry name" value="Probable inorganic polyphosphate/atp-NAD kinase, domain 1"/>
    <property type="match status" value="1"/>
</dbReference>
<keyword evidence="15" id="KW-1185">Reference proteome</keyword>
<dbReference type="PANTHER" id="PTHR11255:SF54">
    <property type="entry name" value="DIACYLGLYCEROL KINASE THETA"/>
    <property type="match status" value="1"/>
</dbReference>
<accession>A0A401Q449</accession>
<dbReference type="SMART" id="SM00046">
    <property type="entry name" value="DAGKc"/>
    <property type="match status" value="1"/>
</dbReference>
<evidence type="ECO:0000256" key="7">
    <source>
        <dbReference type="ARBA" id="ARBA00022777"/>
    </source>
</evidence>
<dbReference type="GO" id="GO:0008270">
    <property type="term" value="F:zinc ion binding"/>
    <property type="evidence" value="ECO:0007669"/>
    <property type="project" value="UniProtKB-KW"/>
</dbReference>
<dbReference type="InterPro" id="IPR001206">
    <property type="entry name" value="Diacylglycerol_kinase_cat_dom"/>
</dbReference>
<keyword evidence="4 11" id="KW-0808">Transferase</keyword>
<comment type="catalytic activity">
    <reaction evidence="11">
        <text>a 1,2-diacyl-sn-glycerol + ATP = a 1,2-diacyl-sn-glycero-3-phosphate + ADP + H(+)</text>
        <dbReference type="Rhea" id="RHEA:10272"/>
        <dbReference type="ChEBI" id="CHEBI:15378"/>
        <dbReference type="ChEBI" id="CHEBI:17815"/>
        <dbReference type="ChEBI" id="CHEBI:30616"/>
        <dbReference type="ChEBI" id="CHEBI:58608"/>
        <dbReference type="ChEBI" id="CHEBI:456216"/>
        <dbReference type="EC" id="2.7.1.107"/>
    </reaction>
</comment>
<reference evidence="14 15" key="1">
    <citation type="journal article" date="2018" name="Nat. Ecol. Evol.">
        <title>Shark genomes provide insights into elasmobranch evolution and the origin of vertebrates.</title>
        <authorList>
            <person name="Hara Y"/>
            <person name="Yamaguchi K"/>
            <person name="Onimaru K"/>
            <person name="Kadota M"/>
            <person name="Koyanagi M"/>
            <person name="Keeley SD"/>
            <person name="Tatsumi K"/>
            <person name="Tanaka K"/>
            <person name="Motone F"/>
            <person name="Kageyama Y"/>
            <person name="Nozu R"/>
            <person name="Adachi N"/>
            <person name="Nishimura O"/>
            <person name="Nakagawa R"/>
            <person name="Tanegashima C"/>
            <person name="Kiyatake I"/>
            <person name="Matsumoto R"/>
            <person name="Murakumo K"/>
            <person name="Nishida K"/>
            <person name="Terakita A"/>
            <person name="Kuratani S"/>
            <person name="Sato K"/>
            <person name="Hyodo S Kuraku.S."/>
        </authorList>
    </citation>
    <scope>NUCLEOTIDE SEQUENCE [LARGE SCALE GENOMIC DNA]</scope>
</reference>
<feature type="compositionally biased region" description="Basic and acidic residues" evidence="12">
    <location>
        <begin position="210"/>
        <end position="240"/>
    </location>
</feature>
<keyword evidence="6" id="KW-0862">Zinc</keyword>
<evidence type="ECO:0000313" key="14">
    <source>
        <dbReference type="EMBL" id="GCB80155.1"/>
    </source>
</evidence>
<dbReference type="EC" id="2.7.1.107" evidence="11"/>
<dbReference type="UniPathway" id="UPA00230"/>
<evidence type="ECO:0000256" key="1">
    <source>
        <dbReference type="ARBA" id="ARBA00004370"/>
    </source>
</evidence>
<dbReference type="GO" id="GO:0004143">
    <property type="term" value="F:ATP-dependent diacylglycerol kinase activity"/>
    <property type="evidence" value="ECO:0007669"/>
    <property type="project" value="UniProtKB-EC"/>
</dbReference>
<dbReference type="InterPro" id="IPR037607">
    <property type="entry name" value="DGK"/>
</dbReference>
<dbReference type="InterPro" id="IPR016064">
    <property type="entry name" value="NAD/diacylglycerol_kinase_sf"/>
</dbReference>
<dbReference type="InterPro" id="IPR000756">
    <property type="entry name" value="Diacylglycerol_kin_accessory"/>
</dbReference>
<dbReference type="STRING" id="75743.A0A401Q449"/>
<evidence type="ECO:0000256" key="5">
    <source>
        <dbReference type="ARBA" id="ARBA00022741"/>
    </source>
</evidence>
<dbReference type="PANTHER" id="PTHR11255">
    <property type="entry name" value="DIACYLGLYCEROL KINASE"/>
    <property type="match status" value="1"/>
</dbReference>
<keyword evidence="6" id="KW-0863">Zinc-finger</keyword>
<comment type="pathway">
    <text evidence="2">Lipid metabolism; glycerolipid metabolism.</text>
</comment>
<comment type="similarity">
    <text evidence="3 11">Belongs to the eukaryotic diacylglycerol kinase family.</text>
</comment>
<dbReference type="GO" id="GO:0046486">
    <property type="term" value="P:glycerolipid metabolic process"/>
    <property type="evidence" value="ECO:0007669"/>
    <property type="project" value="UniProtKB-UniPathway"/>
</dbReference>